<dbReference type="GO" id="GO:0005886">
    <property type="term" value="C:plasma membrane"/>
    <property type="evidence" value="ECO:0007669"/>
    <property type="project" value="UniProtKB-SubCell"/>
</dbReference>
<gene>
    <name evidence="10" type="primary">pstA</name>
    <name evidence="10" type="ORF">BBEV_1010</name>
</gene>
<keyword evidence="7 8" id="KW-0472">Membrane</keyword>
<feature type="transmembrane region" description="Helical" evidence="8">
    <location>
        <begin position="12"/>
        <end position="35"/>
    </location>
</feature>
<evidence type="ECO:0000256" key="8">
    <source>
        <dbReference type="RuleBase" id="RU363043"/>
    </source>
</evidence>
<dbReference type="CDD" id="cd06261">
    <property type="entry name" value="TM_PBP2"/>
    <property type="match status" value="1"/>
</dbReference>
<feature type="transmembrane region" description="Helical" evidence="8">
    <location>
        <begin position="183"/>
        <end position="204"/>
    </location>
</feature>
<dbReference type="PATRIC" id="fig|632773.3.peg.1073"/>
<feature type="transmembrane region" description="Helical" evidence="8">
    <location>
        <begin position="253"/>
        <end position="275"/>
    </location>
</feature>
<protein>
    <recommendedName>
        <fullName evidence="8">Phosphate transport system permease protein PstA</fullName>
    </recommendedName>
</protein>
<dbReference type="InterPro" id="IPR005672">
    <property type="entry name" value="Phosphate_PstA"/>
</dbReference>
<dbReference type="Pfam" id="PF00528">
    <property type="entry name" value="BPD_transp_1"/>
    <property type="match status" value="1"/>
</dbReference>
<organism evidence="10 11">
    <name type="scientific">Salisediminibacterium beveridgei</name>
    <dbReference type="NCBI Taxonomy" id="632773"/>
    <lineage>
        <taxon>Bacteria</taxon>
        <taxon>Bacillati</taxon>
        <taxon>Bacillota</taxon>
        <taxon>Bacilli</taxon>
        <taxon>Bacillales</taxon>
        <taxon>Bacillaceae</taxon>
        <taxon>Salisediminibacterium</taxon>
    </lineage>
</organism>
<dbReference type="InterPro" id="IPR000515">
    <property type="entry name" value="MetI-like"/>
</dbReference>
<evidence type="ECO:0000256" key="3">
    <source>
        <dbReference type="ARBA" id="ARBA00022448"/>
    </source>
</evidence>
<feature type="transmembrane region" description="Helical" evidence="8">
    <location>
        <begin position="60"/>
        <end position="89"/>
    </location>
</feature>
<dbReference type="GO" id="GO:0005315">
    <property type="term" value="F:phosphate transmembrane transporter activity"/>
    <property type="evidence" value="ECO:0007669"/>
    <property type="project" value="InterPro"/>
</dbReference>
<accession>A0A1D7QTQ8</accession>
<comment type="similarity">
    <text evidence="2 8">Belongs to the binding-protein-dependent transport system permease family. CysTW subfamily.</text>
</comment>
<evidence type="ECO:0000256" key="2">
    <source>
        <dbReference type="ARBA" id="ARBA00007069"/>
    </source>
</evidence>
<keyword evidence="11" id="KW-1185">Reference proteome</keyword>
<dbReference type="STRING" id="632773.BBEV_1010"/>
<evidence type="ECO:0000256" key="7">
    <source>
        <dbReference type="ARBA" id="ARBA00023136"/>
    </source>
</evidence>
<dbReference type="RefSeq" id="WP_069364476.1">
    <property type="nucleotide sequence ID" value="NZ_CP012502.1"/>
</dbReference>
<dbReference type="Proteomes" id="UP000094463">
    <property type="component" value="Chromosome"/>
</dbReference>
<dbReference type="PROSITE" id="PS50928">
    <property type="entry name" value="ABC_TM1"/>
    <property type="match status" value="1"/>
</dbReference>
<evidence type="ECO:0000256" key="4">
    <source>
        <dbReference type="ARBA" id="ARBA00022475"/>
    </source>
</evidence>
<feature type="transmembrane region" description="Helical" evidence="8">
    <location>
        <begin position="109"/>
        <end position="129"/>
    </location>
</feature>
<sequence>MNKKKMRTEKIWFSIMGFFAAMTVVALGLLLFSIIREGASVLSWSFITEAPRRNMTEGGIWPALVGTFYVSSLTVMISVPVGIGAAIYLNEYASQGPIVRLIRLSIRNLAGVPSIVYGLFGLGIFASFLQIGVGLITAAITLAIMVLPWVITASEEALKAVPTSFREGGLALGATKWQTIRQLVLPSAIPGMMTGSILGLARAAGETAPIILTGAAYYSRNLPTELTDSFMALPYHLYILATQHAQASAVRPIAYGTALVLIILVILLNLTAIIIRNRFRRRNEAL</sequence>
<dbReference type="SUPFAM" id="SSF161098">
    <property type="entry name" value="MetI-like"/>
    <property type="match status" value="1"/>
</dbReference>
<feature type="transmembrane region" description="Helical" evidence="8">
    <location>
        <begin position="135"/>
        <end position="152"/>
    </location>
</feature>
<evidence type="ECO:0000256" key="6">
    <source>
        <dbReference type="ARBA" id="ARBA00022989"/>
    </source>
</evidence>
<dbReference type="InterPro" id="IPR035906">
    <property type="entry name" value="MetI-like_sf"/>
</dbReference>
<feature type="domain" description="ABC transmembrane type-1" evidence="9">
    <location>
        <begin position="64"/>
        <end position="272"/>
    </location>
</feature>
<dbReference type="NCBIfam" id="TIGR00974">
    <property type="entry name" value="3a0107s02c"/>
    <property type="match status" value="1"/>
</dbReference>
<evidence type="ECO:0000259" key="9">
    <source>
        <dbReference type="PROSITE" id="PS50928"/>
    </source>
</evidence>
<dbReference type="Gene3D" id="1.10.3720.10">
    <property type="entry name" value="MetI-like"/>
    <property type="match status" value="1"/>
</dbReference>
<proteinExistence type="inferred from homology"/>
<keyword evidence="4 8" id="KW-1003">Cell membrane</keyword>
<dbReference type="KEGG" id="bbev:BBEV_1010"/>
<dbReference type="AlphaFoldDB" id="A0A1D7QTQ8"/>
<evidence type="ECO:0000313" key="10">
    <source>
        <dbReference type="EMBL" id="AOM82379.1"/>
    </source>
</evidence>
<dbReference type="EMBL" id="CP012502">
    <property type="protein sequence ID" value="AOM82379.1"/>
    <property type="molecule type" value="Genomic_DNA"/>
</dbReference>
<evidence type="ECO:0000256" key="1">
    <source>
        <dbReference type="ARBA" id="ARBA00004651"/>
    </source>
</evidence>
<dbReference type="GO" id="GO:0035435">
    <property type="term" value="P:phosphate ion transmembrane transport"/>
    <property type="evidence" value="ECO:0007669"/>
    <property type="project" value="InterPro"/>
</dbReference>
<dbReference type="PANTHER" id="PTHR43470:SF3">
    <property type="entry name" value="PHOSPHATE TRANSPORT SYSTEM PERMEASE PROTEIN PSTA-RELATED"/>
    <property type="match status" value="1"/>
</dbReference>
<name>A0A1D7QTQ8_9BACI</name>
<keyword evidence="6 8" id="KW-1133">Transmembrane helix</keyword>
<evidence type="ECO:0000256" key="5">
    <source>
        <dbReference type="ARBA" id="ARBA00022692"/>
    </source>
</evidence>
<dbReference type="PANTHER" id="PTHR43470">
    <property type="entry name" value="PHOSPHATE TRANSPORT SYSTEM PERMEASE PROTEIN PSTA-RELATED"/>
    <property type="match status" value="1"/>
</dbReference>
<keyword evidence="3" id="KW-0813">Transport</keyword>
<evidence type="ECO:0000313" key="11">
    <source>
        <dbReference type="Proteomes" id="UP000094463"/>
    </source>
</evidence>
<comment type="subcellular location">
    <subcellularLocation>
        <location evidence="1 8">Cell membrane</location>
        <topology evidence="1 8">Multi-pass membrane protein</topology>
    </subcellularLocation>
</comment>
<keyword evidence="5 8" id="KW-0812">Transmembrane</keyword>
<reference evidence="10 11" key="1">
    <citation type="submission" date="2015-08" db="EMBL/GenBank/DDBJ databases">
        <title>The complete genome sequence of Bacillus beveridgei MLTeJB.</title>
        <authorList>
            <person name="Hanson T.E."/>
            <person name="Mesa C."/>
            <person name="Basesman S.M."/>
            <person name="Oremland R.S."/>
        </authorList>
    </citation>
    <scope>NUCLEOTIDE SEQUENCE [LARGE SCALE GENOMIC DNA]</scope>
    <source>
        <strain evidence="10 11">MLTeJB</strain>
    </source>
</reference>